<evidence type="ECO:0000256" key="2">
    <source>
        <dbReference type="ARBA" id="ARBA00008133"/>
    </source>
</evidence>
<gene>
    <name evidence="11" type="ORF">SAMN02583745_00623</name>
</gene>
<dbReference type="EMBL" id="FOHV01000004">
    <property type="protein sequence ID" value="SES83253.1"/>
    <property type="molecule type" value="Genomic_DNA"/>
</dbReference>
<dbReference type="OrthoDB" id="9787650at2"/>
<evidence type="ECO:0000256" key="5">
    <source>
        <dbReference type="ARBA" id="ARBA00023244"/>
    </source>
</evidence>
<dbReference type="STRING" id="1123402.SAMN02583745_00623"/>
<evidence type="ECO:0000256" key="6">
    <source>
        <dbReference type="ARBA" id="ARBA00037589"/>
    </source>
</evidence>
<dbReference type="InterPro" id="IPR039793">
    <property type="entry name" value="UROS/Hem4"/>
</dbReference>
<dbReference type="SUPFAM" id="SSF69618">
    <property type="entry name" value="HemD-like"/>
    <property type="match status" value="1"/>
</dbReference>
<organism evidence="11 12">
    <name type="scientific">Thorsellia anophelis DSM 18579</name>
    <dbReference type="NCBI Taxonomy" id="1123402"/>
    <lineage>
        <taxon>Bacteria</taxon>
        <taxon>Pseudomonadati</taxon>
        <taxon>Pseudomonadota</taxon>
        <taxon>Gammaproteobacteria</taxon>
        <taxon>Enterobacterales</taxon>
        <taxon>Thorselliaceae</taxon>
        <taxon>Thorsellia</taxon>
    </lineage>
</organism>
<evidence type="ECO:0000313" key="12">
    <source>
        <dbReference type="Proteomes" id="UP000242642"/>
    </source>
</evidence>
<dbReference type="Proteomes" id="UP000242642">
    <property type="component" value="Unassembled WGS sequence"/>
</dbReference>
<dbReference type="Pfam" id="PF02602">
    <property type="entry name" value="HEM4"/>
    <property type="match status" value="1"/>
</dbReference>
<evidence type="ECO:0000256" key="8">
    <source>
        <dbReference type="ARBA" id="ARBA00048617"/>
    </source>
</evidence>
<dbReference type="GO" id="GO:0004852">
    <property type="term" value="F:uroporphyrinogen-III synthase activity"/>
    <property type="evidence" value="ECO:0007669"/>
    <property type="project" value="UniProtKB-UniRule"/>
</dbReference>
<keyword evidence="12" id="KW-1185">Reference proteome</keyword>
<accession>A0A1H9ZNN5</accession>
<evidence type="ECO:0000313" key="11">
    <source>
        <dbReference type="EMBL" id="SES83253.1"/>
    </source>
</evidence>
<evidence type="ECO:0000259" key="10">
    <source>
        <dbReference type="Pfam" id="PF02602"/>
    </source>
</evidence>
<protein>
    <recommendedName>
        <fullName evidence="7 9">Uroporphyrinogen-III synthase</fullName>
        <ecNumber evidence="3 9">4.2.1.75</ecNumber>
    </recommendedName>
</protein>
<dbReference type="AlphaFoldDB" id="A0A1H9ZNN5"/>
<dbReference type="InterPro" id="IPR003754">
    <property type="entry name" value="4pyrrol_synth_uPrphyn_synth"/>
</dbReference>
<evidence type="ECO:0000256" key="1">
    <source>
        <dbReference type="ARBA" id="ARBA00004772"/>
    </source>
</evidence>
<sequence>MTINRRIVICRPLAKAQELVMNLSLNGIESYSEPLISISIGRDIDLIETELLSLTADSLVFLLSPNIFYYSNALPRLEALRITRAFKDCLGNYFAIGQSTASKFLQLTQKNAYYPDGREISENLIKLPILETVIKECNNLKKQALIIRGNSGRNIISDYLTKRGLVVKELESYSRIPINFNQTNIEEHVTFGGICLFIVTSGEILSLLTKGILKMIGGAEYIKTHEIMVVSERLVNLAIQSGWKNIFLSTNANNEDITNTIIEIVKDGTN</sequence>
<name>A0A1H9ZNN5_9GAMM</name>
<dbReference type="PANTHER" id="PTHR38042">
    <property type="entry name" value="UROPORPHYRINOGEN-III SYNTHASE, CHLOROPLASTIC"/>
    <property type="match status" value="1"/>
</dbReference>
<dbReference type="CDD" id="cd06578">
    <property type="entry name" value="HemD"/>
    <property type="match status" value="1"/>
</dbReference>
<dbReference type="PANTHER" id="PTHR38042:SF1">
    <property type="entry name" value="UROPORPHYRINOGEN-III SYNTHASE, CHLOROPLASTIC"/>
    <property type="match status" value="1"/>
</dbReference>
<comment type="function">
    <text evidence="6 9">Catalyzes cyclization of the linear tetrapyrrole, hydroxymethylbilane, to the macrocyclic uroporphyrinogen III.</text>
</comment>
<reference evidence="12" key="1">
    <citation type="submission" date="2016-10" db="EMBL/GenBank/DDBJ databases">
        <authorList>
            <person name="Varghese N."/>
            <person name="Submissions S."/>
        </authorList>
    </citation>
    <scope>NUCLEOTIDE SEQUENCE [LARGE SCALE GENOMIC DNA]</scope>
    <source>
        <strain evidence="12">DSM 18579</strain>
    </source>
</reference>
<dbReference type="UniPathway" id="UPA00251">
    <property type="reaction ID" value="UER00320"/>
</dbReference>
<dbReference type="InterPro" id="IPR036108">
    <property type="entry name" value="4pyrrol_syn_uPrphyn_synt_sf"/>
</dbReference>
<feature type="domain" description="Tetrapyrrole biosynthesis uroporphyrinogen III synthase" evidence="10">
    <location>
        <begin position="18"/>
        <end position="258"/>
    </location>
</feature>
<dbReference type="EC" id="4.2.1.75" evidence="3 9"/>
<dbReference type="Gene3D" id="3.40.50.10090">
    <property type="match status" value="2"/>
</dbReference>
<keyword evidence="5 9" id="KW-0627">Porphyrin biosynthesis</keyword>
<comment type="pathway">
    <text evidence="1 9">Porphyrin-containing compound metabolism; protoporphyrin-IX biosynthesis; coproporphyrinogen-III from 5-aminolevulinate: step 3/4.</text>
</comment>
<evidence type="ECO:0000256" key="3">
    <source>
        <dbReference type="ARBA" id="ARBA00013109"/>
    </source>
</evidence>
<evidence type="ECO:0000256" key="9">
    <source>
        <dbReference type="RuleBase" id="RU366031"/>
    </source>
</evidence>
<evidence type="ECO:0000256" key="7">
    <source>
        <dbReference type="ARBA" id="ARBA00040167"/>
    </source>
</evidence>
<dbReference type="GO" id="GO:0006780">
    <property type="term" value="P:uroporphyrinogen III biosynthetic process"/>
    <property type="evidence" value="ECO:0007669"/>
    <property type="project" value="UniProtKB-UniRule"/>
</dbReference>
<keyword evidence="4 9" id="KW-0456">Lyase</keyword>
<comment type="similarity">
    <text evidence="2 9">Belongs to the uroporphyrinogen-III synthase family.</text>
</comment>
<dbReference type="GO" id="GO:0006782">
    <property type="term" value="P:protoporphyrinogen IX biosynthetic process"/>
    <property type="evidence" value="ECO:0007669"/>
    <property type="project" value="UniProtKB-UniRule"/>
</dbReference>
<dbReference type="RefSeq" id="WP_093317754.1">
    <property type="nucleotide sequence ID" value="NZ_FOHV01000004.1"/>
</dbReference>
<comment type="catalytic activity">
    <reaction evidence="8 9">
        <text>hydroxymethylbilane = uroporphyrinogen III + H2O</text>
        <dbReference type="Rhea" id="RHEA:18965"/>
        <dbReference type="ChEBI" id="CHEBI:15377"/>
        <dbReference type="ChEBI" id="CHEBI:57308"/>
        <dbReference type="ChEBI" id="CHEBI:57845"/>
        <dbReference type="EC" id="4.2.1.75"/>
    </reaction>
</comment>
<evidence type="ECO:0000256" key="4">
    <source>
        <dbReference type="ARBA" id="ARBA00023239"/>
    </source>
</evidence>
<proteinExistence type="inferred from homology"/>